<name>A0A448WGU8_9PLAT</name>
<evidence type="ECO:0000313" key="2">
    <source>
        <dbReference type="Proteomes" id="UP000784294"/>
    </source>
</evidence>
<gene>
    <name evidence="1" type="ORF">PXEA_LOCUS4885</name>
</gene>
<accession>A0A448WGU8</accession>
<dbReference type="AlphaFoldDB" id="A0A448WGU8"/>
<comment type="caution">
    <text evidence="1">The sequence shown here is derived from an EMBL/GenBank/DDBJ whole genome shotgun (WGS) entry which is preliminary data.</text>
</comment>
<proteinExistence type="predicted"/>
<reference evidence="1" key="1">
    <citation type="submission" date="2018-11" db="EMBL/GenBank/DDBJ databases">
        <authorList>
            <consortium name="Pathogen Informatics"/>
        </authorList>
    </citation>
    <scope>NUCLEOTIDE SEQUENCE</scope>
</reference>
<evidence type="ECO:0000313" key="1">
    <source>
        <dbReference type="EMBL" id="VEL11445.1"/>
    </source>
</evidence>
<sequence length="115" mass="12678">MGNDHVLVAHFADSASNPRGEDANDQLYSVERPSQVSMTCIAWTEMRKLLCLICRLGWLQGVKKTLSKTINILWHYFSGSLSASVSALIRQGRCELVQTADPAAQVFAQTHVCAL</sequence>
<protein>
    <submittedName>
        <fullName evidence="1">Uncharacterized protein</fullName>
    </submittedName>
</protein>
<keyword evidence="2" id="KW-1185">Reference proteome</keyword>
<dbReference type="EMBL" id="CAAALY010011806">
    <property type="protein sequence ID" value="VEL11445.1"/>
    <property type="molecule type" value="Genomic_DNA"/>
</dbReference>
<organism evidence="1 2">
    <name type="scientific">Protopolystoma xenopodis</name>
    <dbReference type="NCBI Taxonomy" id="117903"/>
    <lineage>
        <taxon>Eukaryota</taxon>
        <taxon>Metazoa</taxon>
        <taxon>Spiralia</taxon>
        <taxon>Lophotrochozoa</taxon>
        <taxon>Platyhelminthes</taxon>
        <taxon>Monogenea</taxon>
        <taxon>Polyopisthocotylea</taxon>
        <taxon>Polystomatidea</taxon>
        <taxon>Polystomatidae</taxon>
        <taxon>Protopolystoma</taxon>
    </lineage>
</organism>
<dbReference type="Proteomes" id="UP000784294">
    <property type="component" value="Unassembled WGS sequence"/>
</dbReference>